<accession>A0A0H3KQE8</accession>
<dbReference type="Gene3D" id="2.40.160.20">
    <property type="match status" value="1"/>
</dbReference>
<dbReference type="EMBL" id="AP009387">
    <property type="protein sequence ID" value="BAG47532.1"/>
    <property type="molecule type" value="Genomic_DNA"/>
</dbReference>
<dbReference type="SUPFAM" id="SSF56925">
    <property type="entry name" value="OMPA-like"/>
    <property type="match status" value="1"/>
</dbReference>
<dbReference type="PANTHER" id="PTHR36920:SF1">
    <property type="entry name" value="OUTER MEMBRANE PROTEIN W"/>
    <property type="match status" value="1"/>
</dbReference>
<protein>
    <submittedName>
        <fullName evidence="2">Outer membrane protein</fullName>
    </submittedName>
</protein>
<dbReference type="KEGG" id="bmu:Bmul_5811"/>
<gene>
    <name evidence="2" type="primary">ompW</name>
    <name evidence="2" type="ordered locus">BMULJ_05711</name>
</gene>
<evidence type="ECO:0000256" key="1">
    <source>
        <dbReference type="ARBA" id="ARBA00004442"/>
    </source>
</evidence>
<dbReference type="Pfam" id="PF03922">
    <property type="entry name" value="OmpW"/>
    <property type="match status" value="1"/>
</dbReference>
<name>A0A0H3KQE8_BURM1</name>
<comment type="subcellular location">
    <subcellularLocation>
        <location evidence="1">Cell outer membrane</location>
    </subcellularLocation>
</comment>
<organism evidence="2 3">
    <name type="scientific">Burkholderia multivorans (strain ATCC 17616 / 249)</name>
    <dbReference type="NCBI Taxonomy" id="395019"/>
    <lineage>
        <taxon>Bacteria</taxon>
        <taxon>Pseudomonadati</taxon>
        <taxon>Pseudomonadota</taxon>
        <taxon>Betaproteobacteria</taxon>
        <taxon>Burkholderiales</taxon>
        <taxon>Burkholderiaceae</taxon>
        <taxon>Burkholderia</taxon>
        <taxon>Burkholderia cepacia complex</taxon>
    </lineage>
</organism>
<dbReference type="RefSeq" id="WP_012218171.1">
    <property type="nucleotide sequence ID" value="NC_010801.1"/>
</dbReference>
<dbReference type="AlphaFoldDB" id="A0A0H3KQE8"/>
<dbReference type="KEGG" id="bmj:BMULJ_05711"/>
<dbReference type="GO" id="GO:0055085">
    <property type="term" value="P:transmembrane transport"/>
    <property type="evidence" value="ECO:0007669"/>
    <property type="project" value="TreeGrafter"/>
</dbReference>
<dbReference type="PANTHER" id="PTHR36920">
    <property type="match status" value="1"/>
</dbReference>
<evidence type="ECO:0000313" key="2">
    <source>
        <dbReference type="EMBL" id="BAG47532.1"/>
    </source>
</evidence>
<dbReference type="HOGENOM" id="CLU_042505_5_1_4"/>
<reference evidence="2 3" key="1">
    <citation type="submission" date="2007-04" db="EMBL/GenBank/DDBJ databases">
        <title>Complete genome sequence of Burkholderia multivorans ATCC 17616.</title>
        <authorList>
            <person name="Ohtsubo Y."/>
            <person name="Yamashita A."/>
            <person name="Kurokawa K."/>
            <person name="Takami H."/>
            <person name="Yuhara S."/>
            <person name="Nishiyama E."/>
            <person name="Endo R."/>
            <person name="Miyazaki R."/>
            <person name="Ono A."/>
            <person name="Yano K."/>
            <person name="Ito M."/>
            <person name="Sota M."/>
            <person name="Yuji N."/>
            <person name="Hattori M."/>
            <person name="Tsuda M."/>
        </authorList>
    </citation>
    <scope>NUCLEOTIDE SEQUENCE [LARGE SCALE GENOMIC DNA]</scope>
    <source>
        <strain evidence="3">ATCC 17616 / 249</strain>
    </source>
</reference>
<dbReference type="eggNOG" id="COG3047">
    <property type="taxonomic scope" value="Bacteria"/>
</dbReference>
<dbReference type="GO" id="GO:0009279">
    <property type="term" value="C:cell outer membrane"/>
    <property type="evidence" value="ECO:0007669"/>
    <property type="project" value="UniProtKB-SubCell"/>
</dbReference>
<keyword evidence="3" id="KW-1185">Reference proteome</keyword>
<dbReference type="Proteomes" id="UP000008815">
    <property type="component" value="Chromosome 3"/>
</dbReference>
<evidence type="ECO:0000313" key="3">
    <source>
        <dbReference type="Proteomes" id="UP000008815"/>
    </source>
</evidence>
<proteinExistence type="predicted"/>
<dbReference type="InterPro" id="IPR011250">
    <property type="entry name" value="OMP/PagP_B-barrel"/>
</dbReference>
<dbReference type="GeneID" id="93169208"/>
<dbReference type="InterPro" id="IPR005618">
    <property type="entry name" value="OMPW"/>
</dbReference>
<sequence>MWNGKRTTRALGMATAVGIGIASFAGDARAQAAGSVSLGAGWLHIMPQSGSGDLFVQSVAGAPVNRALPDTGGHVATSNAFSLMAEYQFTDHVGIAFLAGTPFTSDLVGDRSFAGYGVLGQAKPLAPVLALRYHFLAADARFRPFVGLGVNYTWYVDTHITNKQFLDGSCGPGCTTRSSLSASWNPTFEAGFNVALGKHLGLNVSAMYIPMSTTLTTDATNAAGTHDVTTLHVHTNPLITHVDLVYSF</sequence>
<dbReference type="STRING" id="395019.BMULJ_05711"/>